<organism evidence="1 2">
    <name type="scientific">Meloidogyne javanica</name>
    <name type="common">Root-knot nematode worm</name>
    <dbReference type="NCBI Taxonomy" id="6303"/>
    <lineage>
        <taxon>Eukaryota</taxon>
        <taxon>Metazoa</taxon>
        <taxon>Ecdysozoa</taxon>
        <taxon>Nematoda</taxon>
        <taxon>Chromadorea</taxon>
        <taxon>Rhabditida</taxon>
        <taxon>Tylenchina</taxon>
        <taxon>Tylenchomorpha</taxon>
        <taxon>Tylenchoidea</taxon>
        <taxon>Meloidogynidae</taxon>
        <taxon>Meloidogyninae</taxon>
        <taxon>Meloidogyne</taxon>
        <taxon>Meloidogyne incognita group</taxon>
    </lineage>
</organism>
<evidence type="ECO:0000313" key="2">
    <source>
        <dbReference type="WBParaSite" id="scaffold9505_cov197.g14022"/>
    </source>
</evidence>
<dbReference type="AlphaFoldDB" id="A0A915N8N1"/>
<proteinExistence type="predicted"/>
<dbReference type="WBParaSite" id="scaffold9505_cov197.g14022">
    <property type="protein sequence ID" value="scaffold9505_cov197.g14022"/>
    <property type="gene ID" value="scaffold9505_cov197.g14022"/>
</dbReference>
<keyword evidence="1" id="KW-1185">Reference proteome</keyword>
<sequence>MIGGAYSLVLEMPTFGRWDVLVESCTCNGIFQFLQGGGCFRRDNFWLNKNEWRSETNKYIVVHFVAPQTLLKFDCQTLVVKCCGCCDNACGRLPLLESFSSLAMTISCQYPLPIPPSPPLLPPPVLPPSTGEYSSGYQSAQTTPISPLSPINESGIDYFDKSRRNQRLIDSGNGFERFEHHAALPIIPTSPWFKNFGGRANVVGTNLEEEGFRQKINGRNGSTKFGVEKQIDTDEEDRMQIRSVSPKGTIRELDERSRWKRTLF</sequence>
<name>A0A915N8N1_MELJA</name>
<reference evidence="2" key="1">
    <citation type="submission" date="2022-11" db="UniProtKB">
        <authorList>
            <consortium name="WormBaseParasite"/>
        </authorList>
    </citation>
    <scope>IDENTIFICATION</scope>
</reference>
<protein>
    <submittedName>
        <fullName evidence="2">Uncharacterized protein</fullName>
    </submittedName>
</protein>
<evidence type="ECO:0000313" key="1">
    <source>
        <dbReference type="Proteomes" id="UP000887561"/>
    </source>
</evidence>
<accession>A0A915N8N1</accession>
<dbReference type="Proteomes" id="UP000887561">
    <property type="component" value="Unplaced"/>
</dbReference>